<evidence type="ECO:0000256" key="8">
    <source>
        <dbReference type="ARBA" id="ARBA00023136"/>
    </source>
</evidence>
<dbReference type="AlphaFoldDB" id="A0A1G8N3F7"/>
<comment type="function">
    <text evidence="9">Converts cobyric acid to cobinamide by the addition of aminopropanol on the F carboxylic group.</text>
</comment>
<protein>
    <recommendedName>
        <fullName evidence="9">Cobalamin biosynthesis protein CobD</fullName>
    </recommendedName>
</protein>
<feature type="transmembrane region" description="Helical" evidence="9">
    <location>
        <begin position="56"/>
        <end position="81"/>
    </location>
</feature>
<sequence length="313" mass="32671">MSGALVMLVALAADALLGWPDPVFRRIGHPVTWLGRLITALEGSLNDPGRSRSARLLLGGVTTALVVGAALAAALMLRALLPGGWPGLLLEGLLCWPLLAARSMYAHVAAVARPLAAGDLRGARAAVAMIVGRDPLRLDRAGVARAALESLAENSSDGIVAPVVWGALFGLPGIAAYKAINTLDSMIGHRNDRFEAFGKVAARLDDVANLIPARLTGLLLALASTRPRAALACMRREARAHRSPNAGWPEAALAAGLGVRLSGPRLYGTVIADEPWLNGTAPDPSPQDMTRALRLYLRAMGLMALALLALALV</sequence>
<dbReference type="RefSeq" id="WP_089847273.1">
    <property type="nucleotide sequence ID" value="NZ_FNEJ01000009.1"/>
</dbReference>
<dbReference type="EMBL" id="FNEJ01000009">
    <property type="protein sequence ID" value="SDI74587.1"/>
    <property type="molecule type" value="Genomic_DNA"/>
</dbReference>
<comment type="similarity">
    <text evidence="3 9">Belongs to the CobD/CbiB family.</text>
</comment>
<dbReference type="GO" id="GO:0005886">
    <property type="term" value="C:plasma membrane"/>
    <property type="evidence" value="ECO:0007669"/>
    <property type="project" value="UniProtKB-SubCell"/>
</dbReference>
<evidence type="ECO:0000313" key="10">
    <source>
        <dbReference type="EMBL" id="SDI74587.1"/>
    </source>
</evidence>
<feature type="transmembrane region" description="Helical" evidence="9">
    <location>
        <begin position="159"/>
        <end position="180"/>
    </location>
</feature>
<evidence type="ECO:0000313" key="11">
    <source>
        <dbReference type="Proteomes" id="UP000199093"/>
    </source>
</evidence>
<organism evidence="10 11">
    <name type="scientific">Salipiger marinus</name>
    <dbReference type="NCBI Taxonomy" id="555512"/>
    <lineage>
        <taxon>Bacteria</taxon>
        <taxon>Pseudomonadati</taxon>
        <taxon>Pseudomonadota</taxon>
        <taxon>Alphaproteobacteria</taxon>
        <taxon>Rhodobacterales</taxon>
        <taxon>Roseobacteraceae</taxon>
        <taxon>Salipiger</taxon>
    </lineage>
</organism>
<accession>A0A1G8N3F7</accession>
<dbReference type="PANTHER" id="PTHR34308">
    <property type="entry name" value="COBALAMIN BIOSYNTHESIS PROTEIN CBIB"/>
    <property type="match status" value="1"/>
</dbReference>
<evidence type="ECO:0000256" key="4">
    <source>
        <dbReference type="ARBA" id="ARBA00022475"/>
    </source>
</evidence>
<comment type="pathway">
    <text evidence="2 9">Cofactor biosynthesis; adenosylcobalamin biosynthesis.</text>
</comment>
<keyword evidence="5 9" id="KW-0169">Cobalamin biosynthesis</keyword>
<dbReference type="GO" id="GO:0015420">
    <property type="term" value="F:ABC-type vitamin B12 transporter activity"/>
    <property type="evidence" value="ECO:0007669"/>
    <property type="project" value="UniProtKB-UniRule"/>
</dbReference>
<keyword evidence="11" id="KW-1185">Reference proteome</keyword>
<keyword evidence="6 9" id="KW-0812">Transmembrane</keyword>
<evidence type="ECO:0000256" key="2">
    <source>
        <dbReference type="ARBA" id="ARBA00004953"/>
    </source>
</evidence>
<gene>
    <name evidence="9" type="primary">cobD</name>
    <name evidence="10" type="ORF">SAMN04487993_1009125</name>
</gene>
<dbReference type="GO" id="GO:0009236">
    <property type="term" value="P:cobalamin biosynthetic process"/>
    <property type="evidence" value="ECO:0007669"/>
    <property type="project" value="UniProtKB-UniRule"/>
</dbReference>
<dbReference type="OrthoDB" id="9811967at2"/>
<name>A0A1G8N3F7_9RHOB</name>
<dbReference type="InterPro" id="IPR004485">
    <property type="entry name" value="Cobalamin_biosynth_CobD/CbiB"/>
</dbReference>
<feature type="transmembrane region" description="Helical" evidence="9">
    <location>
        <begin position="295"/>
        <end position="312"/>
    </location>
</feature>
<keyword evidence="8 9" id="KW-0472">Membrane</keyword>
<dbReference type="Proteomes" id="UP000199093">
    <property type="component" value="Unassembled WGS sequence"/>
</dbReference>
<proteinExistence type="inferred from homology"/>
<comment type="caution">
    <text evidence="9">Lacks conserved residue(s) required for the propagation of feature annotation.</text>
</comment>
<dbReference type="HAMAP" id="MF_00024">
    <property type="entry name" value="CobD_CbiB"/>
    <property type="match status" value="1"/>
</dbReference>
<evidence type="ECO:0000256" key="7">
    <source>
        <dbReference type="ARBA" id="ARBA00022989"/>
    </source>
</evidence>
<comment type="subcellular location">
    <subcellularLocation>
        <location evidence="1 9">Cell membrane</location>
        <topology evidence="1 9">Multi-pass membrane protein</topology>
    </subcellularLocation>
</comment>
<dbReference type="Pfam" id="PF03186">
    <property type="entry name" value="CobD_Cbib"/>
    <property type="match status" value="1"/>
</dbReference>
<dbReference type="NCBIfam" id="TIGR00380">
    <property type="entry name" value="cobal_cbiB"/>
    <property type="match status" value="1"/>
</dbReference>
<reference evidence="11" key="1">
    <citation type="submission" date="2016-10" db="EMBL/GenBank/DDBJ databases">
        <authorList>
            <person name="Varghese N."/>
            <person name="Submissions S."/>
        </authorList>
    </citation>
    <scope>NUCLEOTIDE SEQUENCE [LARGE SCALE GENOMIC DNA]</scope>
    <source>
        <strain evidence="11">DSM 26424</strain>
    </source>
</reference>
<evidence type="ECO:0000256" key="5">
    <source>
        <dbReference type="ARBA" id="ARBA00022573"/>
    </source>
</evidence>
<dbReference type="UniPathway" id="UPA00148"/>
<dbReference type="GO" id="GO:0048472">
    <property type="term" value="F:threonine-phosphate decarboxylase activity"/>
    <property type="evidence" value="ECO:0007669"/>
    <property type="project" value="InterPro"/>
</dbReference>
<evidence type="ECO:0000256" key="1">
    <source>
        <dbReference type="ARBA" id="ARBA00004651"/>
    </source>
</evidence>
<dbReference type="STRING" id="555512.SAMN04487993_1009125"/>
<evidence type="ECO:0000256" key="3">
    <source>
        <dbReference type="ARBA" id="ARBA00006263"/>
    </source>
</evidence>
<keyword evidence="4 9" id="KW-1003">Cell membrane</keyword>
<evidence type="ECO:0000256" key="6">
    <source>
        <dbReference type="ARBA" id="ARBA00022692"/>
    </source>
</evidence>
<dbReference type="PANTHER" id="PTHR34308:SF1">
    <property type="entry name" value="COBALAMIN BIOSYNTHESIS PROTEIN CBIB"/>
    <property type="match status" value="1"/>
</dbReference>
<evidence type="ECO:0000256" key="9">
    <source>
        <dbReference type="HAMAP-Rule" id="MF_00024"/>
    </source>
</evidence>
<keyword evidence="7 9" id="KW-1133">Transmembrane helix</keyword>